<feature type="coiled-coil region" evidence="2">
    <location>
        <begin position="31"/>
        <end position="65"/>
    </location>
</feature>
<evidence type="ECO:0000259" key="4">
    <source>
        <dbReference type="Pfam" id="PF14988"/>
    </source>
</evidence>
<feature type="compositionally biased region" description="Basic residues" evidence="3">
    <location>
        <begin position="1"/>
        <end position="13"/>
    </location>
</feature>
<keyword evidence="1 2" id="KW-0175">Coiled coil</keyword>
<evidence type="ECO:0000256" key="3">
    <source>
        <dbReference type="SAM" id="MobiDB-lite"/>
    </source>
</evidence>
<dbReference type="AlphaFoldDB" id="A0AAN9BV58"/>
<proteinExistence type="predicted"/>
<evidence type="ECO:0000256" key="1">
    <source>
        <dbReference type="ARBA" id="ARBA00023054"/>
    </source>
</evidence>
<dbReference type="PANTHER" id="PTHR14845:SF0">
    <property type="entry name" value="DUF4515 DOMAIN-CONTAINING PROTEIN"/>
    <property type="match status" value="1"/>
</dbReference>
<dbReference type="InterPro" id="IPR032777">
    <property type="entry name" value="DUF4515"/>
</dbReference>
<dbReference type="PANTHER" id="PTHR14845">
    <property type="entry name" value="COILED-COIL DOMAIN-CONTAINING 166"/>
    <property type="match status" value="1"/>
</dbReference>
<dbReference type="EMBL" id="JBAMIC010000002">
    <property type="protein sequence ID" value="KAK7112122.1"/>
    <property type="molecule type" value="Genomic_DNA"/>
</dbReference>
<feature type="compositionally biased region" description="Basic and acidic residues" evidence="3">
    <location>
        <begin position="14"/>
        <end position="30"/>
    </location>
</feature>
<comment type="caution">
    <text evidence="5">The sequence shown here is derived from an EMBL/GenBank/DDBJ whole genome shotgun (WGS) entry which is preliminary data.</text>
</comment>
<protein>
    <recommendedName>
        <fullName evidence="4">DUF4515 domain-containing protein</fullName>
    </recommendedName>
</protein>
<name>A0AAN9BV58_9CAEN</name>
<feature type="region of interest" description="Disordered" evidence="3">
    <location>
        <begin position="1"/>
        <end position="30"/>
    </location>
</feature>
<feature type="coiled-coil region" evidence="2">
    <location>
        <begin position="102"/>
        <end position="164"/>
    </location>
</feature>
<sequence length="299" mass="35347">MPPKGKKGKKKGKDKPAPEEKPKTPEPTEKEVLLQDELNKVTQDLEDAKTKVGDLRNENEWLLQEAQKVRIESHEYMSYMEKKTSKRQTTIVTLSDHNKQEIRNIQLQRQVMEEEFDEKRRALEAFLLEKQHLLEKTKQELNDLQEYKNLQIDQLTKIKDLERQVHEMRAHHTQTIQHLKSDFLKQKREYQVDSDTRIQSLEQKANKEAMQCLTDHTSSIKLENRALRQELLSLIQTTRALNEHQKELEDQRRQLLREQNYATDLKKLREMRQQKSFKGVTIGDDASTARDEVASNAEL</sequence>
<evidence type="ECO:0000256" key="2">
    <source>
        <dbReference type="SAM" id="Coils"/>
    </source>
</evidence>
<evidence type="ECO:0000313" key="6">
    <source>
        <dbReference type="Proteomes" id="UP001374579"/>
    </source>
</evidence>
<reference evidence="5 6" key="1">
    <citation type="submission" date="2024-02" db="EMBL/GenBank/DDBJ databases">
        <title>Chromosome-scale genome assembly of the rough periwinkle Littorina saxatilis.</title>
        <authorList>
            <person name="De Jode A."/>
            <person name="Faria R."/>
            <person name="Formenti G."/>
            <person name="Sims Y."/>
            <person name="Smith T.P."/>
            <person name="Tracey A."/>
            <person name="Wood J.M.D."/>
            <person name="Zagrodzka Z.B."/>
            <person name="Johannesson K."/>
            <person name="Butlin R.K."/>
            <person name="Leder E.H."/>
        </authorList>
    </citation>
    <scope>NUCLEOTIDE SEQUENCE [LARGE SCALE GENOMIC DNA]</scope>
    <source>
        <strain evidence="5">Snail1</strain>
        <tissue evidence="5">Muscle</tissue>
    </source>
</reference>
<feature type="region of interest" description="Disordered" evidence="3">
    <location>
        <begin position="276"/>
        <end position="299"/>
    </location>
</feature>
<evidence type="ECO:0000313" key="5">
    <source>
        <dbReference type="EMBL" id="KAK7112122.1"/>
    </source>
</evidence>
<organism evidence="5 6">
    <name type="scientific">Littorina saxatilis</name>
    <dbReference type="NCBI Taxonomy" id="31220"/>
    <lineage>
        <taxon>Eukaryota</taxon>
        <taxon>Metazoa</taxon>
        <taxon>Spiralia</taxon>
        <taxon>Lophotrochozoa</taxon>
        <taxon>Mollusca</taxon>
        <taxon>Gastropoda</taxon>
        <taxon>Caenogastropoda</taxon>
        <taxon>Littorinimorpha</taxon>
        <taxon>Littorinoidea</taxon>
        <taxon>Littorinidae</taxon>
        <taxon>Littorina</taxon>
    </lineage>
</organism>
<accession>A0AAN9BV58</accession>
<feature type="coiled-coil region" evidence="2">
    <location>
        <begin position="234"/>
        <end position="261"/>
    </location>
</feature>
<dbReference type="Pfam" id="PF14988">
    <property type="entry name" value="DUF4515"/>
    <property type="match status" value="1"/>
</dbReference>
<keyword evidence="6" id="KW-1185">Reference proteome</keyword>
<dbReference type="Proteomes" id="UP001374579">
    <property type="component" value="Unassembled WGS sequence"/>
</dbReference>
<feature type="domain" description="DUF4515" evidence="4">
    <location>
        <begin position="73"/>
        <end position="262"/>
    </location>
</feature>
<gene>
    <name evidence="5" type="ORF">V1264_011626</name>
</gene>